<evidence type="ECO:0000313" key="1">
    <source>
        <dbReference type="EMBL" id="RNA11992.1"/>
    </source>
</evidence>
<evidence type="ECO:0000313" key="2">
    <source>
        <dbReference type="Proteomes" id="UP000276133"/>
    </source>
</evidence>
<dbReference type="Proteomes" id="UP000276133">
    <property type="component" value="Unassembled WGS sequence"/>
</dbReference>
<protein>
    <submittedName>
        <fullName evidence="1">Uncharacterized protein</fullName>
    </submittedName>
</protein>
<comment type="caution">
    <text evidence="1">The sequence shown here is derived from an EMBL/GenBank/DDBJ whole genome shotgun (WGS) entry which is preliminary data.</text>
</comment>
<keyword evidence="2" id="KW-1185">Reference proteome</keyword>
<name>A0A3M7QL23_BRAPC</name>
<gene>
    <name evidence="1" type="ORF">BpHYR1_040084</name>
</gene>
<accession>A0A3M7QL23</accession>
<reference evidence="1 2" key="1">
    <citation type="journal article" date="2018" name="Sci. Rep.">
        <title>Genomic signatures of local adaptation to the degree of environmental predictability in rotifers.</title>
        <authorList>
            <person name="Franch-Gras L."/>
            <person name="Hahn C."/>
            <person name="Garcia-Roger E.M."/>
            <person name="Carmona M.J."/>
            <person name="Serra M."/>
            <person name="Gomez A."/>
        </authorList>
    </citation>
    <scope>NUCLEOTIDE SEQUENCE [LARGE SCALE GENOMIC DNA]</scope>
    <source>
        <strain evidence="1">HYR1</strain>
    </source>
</reference>
<sequence length="149" mass="17230">MFIMVSVGCGRTKSVHYTDGFLQPTFGWPIKRSEFWTAKNTDHVTQIKFFQSAHVYGDGMKILESATRWHFDGTFKTFPTHFHQILSIHCLYQNRMVPAPYILLQNKERETYIKAFTSVKEILVINNYTFSVQDTLTASSSTLSGFLFL</sequence>
<dbReference type="OrthoDB" id="93990at2759"/>
<dbReference type="AlphaFoldDB" id="A0A3M7QL23"/>
<dbReference type="EMBL" id="REGN01005791">
    <property type="protein sequence ID" value="RNA11992.1"/>
    <property type="molecule type" value="Genomic_DNA"/>
</dbReference>
<proteinExistence type="predicted"/>
<organism evidence="1 2">
    <name type="scientific">Brachionus plicatilis</name>
    <name type="common">Marine rotifer</name>
    <name type="synonym">Brachionus muelleri</name>
    <dbReference type="NCBI Taxonomy" id="10195"/>
    <lineage>
        <taxon>Eukaryota</taxon>
        <taxon>Metazoa</taxon>
        <taxon>Spiralia</taxon>
        <taxon>Gnathifera</taxon>
        <taxon>Rotifera</taxon>
        <taxon>Eurotatoria</taxon>
        <taxon>Monogononta</taxon>
        <taxon>Pseudotrocha</taxon>
        <taxon>Ploima</taxon>
        <taxon>Brachionidae</taxon>
        <taxon>Brachionus</taxon>
    </lineage>
</organism>